<dbReference type="Pfam" id="PF13356">
    <property type="entry name" value="Arm-DNA-bind_3"/>
    <property type="match status" value="1"/>
</dbReference>
<dbReference type="InterPro" id="IPR053876">
    <property type="entry name" value="Phage_int_M"/>
</dbReference>
<feature type="domain" description="Tyr recombinase" evidence="5">
    <location>
        <begin position="220"/>
        <end position="401"/>
    </location>
</feature>
<dbReference type="AlphaFoldDB" id="A0ABD5CBE2"/>
<gene>
    <name evidence="6" type="ORF">QF025_001252</name>
</gene>
<sequence>MKPAKALTASAINAAKPKDKPYKLSDLNRLSLTVSKVGTKSWSWAYRLDGKDCTYGIGRWPEVGLAEARERRAAAEKLVKAGIHPQAHDDQTVAQTKVEQATTLWGVTSEWINMNRSKWSPYYLDQVERFTGRYIRDADIGKRPLRSITSADIFVLVRSVGSRNKKSGQERKTSGAPSVAVLLKQWCSAVFRLGIASGRCDSNPAAGFKLSDAVAKPPVKNNRVLDTEQVRRLVSELNRYRGNRNTVVAIQLLLLTFVRTIELRAASWDEFDLENALWTIPAERMKRRLPHVVPLSSQAVNLLKELEQLTGNTKWLFPNRRDEARYMSATTINRALEYMGFAGANSIGFTAHGARGTASTYLHEEDFEEKHVERQLAHVQKNKVAGTYNKAAYLKQRREMMQHYADYLSGLGLAS</sequence>
<reference evidence="6 7" key="1">
    <citation type="submission" date="2023-08" db="EMBL/GenBank/DDBJ databases">
        <title>Genome sequencing of plant associated microbes to promote plant fitness in Sorghum bicolor and Oryza sativa.</title>
        <authorList>
            <person name="Coleman-Derr D."/>
        </authorList>
    </citation>
    <scope>NUCLEOTIDE SEQUENCE [LARGE SCALE GENOMIC DNA]</scope>
    <source>
        <strain evidence="6 7">SLBN-33</strain>
    </source>
</reference>
<dbReference type="PANTHER" id="PTHR30629">
    <property type="entry name" value="PROPHAGE INTEGRASE"/>
    <property type="match status" value="1"/>
</dbReference>
<dbReference type="EMBL" id="JAVIZN010000002">
    <property type="protein sequence ID" value="MDR6202532.1"/>
    <property type="molecule type" value="Genomic_DNA"/>
</dbReference>
<dbReference type="InterPro" id="IPR002104">
    <property type="entry name" value="Integrase_catalytic"/>
</dbReference>
<dbReference type="CDD" id="cd00801">
    <property type="entry name" value="INT_P4_C"/>
    <property type="match status" value="1"/>
</dbReference>
<dbReference type="GO" id="GO:0003677">
    <property type="term" value="F:DNA binding"/>
    <property type="evidence" value="ECO:0007669"/>
    <property type="project" value="UniProtKB-KW"/>
</dbReference>
<dbReference type="Gene3D" id="1.10.443.10">
    <property type="entry name" value="Intergrase catalytic core"/>
    <property type="match status" value="1"/>
</dbReference>
<dbReference type="Proteomes" id="UP001245184">
    <property type="component" value="Unassembled WGS sequence"/>
</dbReference>
<dbReference type="GO" id="GO:0015074">
    <property type="term" value="P:DNA integration"/>
    <property type="evidence" value="ECO:0007669"/>
    <property type="project" value="UniProtKB-KW"/>
</dbReference>
<dbReference type="GO" id="GO:0006310">
    <property type="term" value="P:DNA recombination"/>
    <property type="evidence" value="ECO:0007669"/>
    <property type="project" value="UniProtKB-KW"/>
</dbReference>
<keyword evidence="4" id="KW-0233">DNA recombination</keyword>
<keyword evidence="2" id="KW-0229">DNA integration</keyword>
<comment type="similarity">
    <text evidence="1">Belongs to the 'phage' integrase family.</text>
</comment>
<keyword evidence="3" id="KW-0238">DNA-binding</keyword>
<dbReference type="Gene3D" id="1.10.150.130">
    <property type="match status" value="1"/>
</dbReference>
<dbReference type="PROSITE" id="PS51898">
    <property type="entry name" value="TYR_RECOMBINASE"/>
    <property type="match status" value="1"/>
</dbReference>
<organism evidence="6 7">
    <name type="scientific">Paraburkholderia graminis</name>
    <dbReference type="NCBI Taxonomy" id="60548"/>
    <lineage>
        <taxon>Bacteria</taxon>
        <taxon>Pseudomonadati</taxon>
        <taxon>Pseudomonadota</taxon>
        <taxon>Betaproteobacteria</taxon>
        <taxon>Burkholderiales</taxon>
        <taxon>Burkholderiaceae</taxon>
        <taxon>Paraburkholderia</taxon>
    </lineage>
</organism>
<dbReference type="InterPro" id="IPR011010">
    <property type="entry name" value="DNA_brk_join_enz"/>
</dbReference>
<name>A0ABD5CBE2_9BURK</name>
<dbReference type="PANTHER" id="PTHR30629:SF2">
    <property type="entry name" value="PROPHAGE INTEGRASE INTS-RELATED"/>
    <property type="match status" value="1"/>
</dbReference>
<evidence type="ECO:0000256" key="1">
    <source>
        <dbReference type="ARBA" id="ARBA00008857"/>
    </source>
</evidence>
<dbReference type="RefSeq" id="WP_310030713.1">
    <property type="nucleotide sequence ID" value="NZ_JAVIZN010000002.1"/>
</dbReference>
<dbReference type="InterPro" id="IPR038488">
    <property type="entry name" value="Integrase_DNA-bd_sf"/>
</dbReference>
<dbReference type="SUPFAM" id="SSF56349">
    <property type="entry name" value="DNA breaking-rejoining enzymes"/>
    <property type="match status" value="1"/>
</dbReference>
<comment type="caution">
    <text evidence="6">The sequence shown here is derived from an EMBL/GenBank/DDBJ whole genome shotgun (WGS) entry which is preliminary data.</text>
</comment>
<dbReference type="InterPro" id="IPR010998">
    <property type="entry name" value="Integrase_recombinase_N"/>
</dbReference>
<evidence type="ECO:0000313" key="7">
    <source>
        <dbReference type="Proteomes" id="UP001245184"/>
    </source>
</evidence>
<evidence type="ECO:0000256" key="4">
    <source>
        <dbReference type="ARBA" id="ARBA00023172"/>
    </source>
</evidence>
<protein>
    <submittedName>
        <fullName evidence="6">Integrase</fullName>
    </submittedName>
</protein>
<accession>A0ABD5CBE2</accession>
<evidence type="ECO:0000313" key="6">
    <source>
        <dbReference type="EMBL" id="MDR6202532.1"/>
    </source>
</evidence>
<evidence type="ECO:0000256" key="3">
    <source>
        <dbReference type="ARBA" id="ARBA00023125"/>
    </source>
</evidence>
<evidence type="ECO:0000259" key="5">
    <source>
        <dbReference type="PROSITE" id="PS51898"/>
    </source>
</evidence>
<dbReference type="Pfam" id="PF00589">
    <property type="entry name" value="Phage_integrase"/>
    <property type="match status" value="1"/>
</dbReference>
<proteinExistence type="inferred from homology"/>
<evidence type="ECO:0000256" key="2">
    <source>
        <dbReference type="ARBA" id="ARBA00022908"/>
    </source>
</evidence>
<dbReference type="InterPro" id="IPR050808">
    <property type="entry name" value="Phage_Integrase"/>
</dbReference>
<dbReference type="Gene3D" id="3.30.160.390">
    <property type="entry name" value="Integrase, DNA-binding domain"/>
    <property type="match status" value="1"/>
</dbReference>
<dbReference type="InterPro" id="IPR013762">
    <property type="entry name" value="Integrase-like_cat_sf"/>
</dbReference>
<dbReference type="Pfam" id="PF22022">
    <property type="entry name" value="Phage_int_M"/>
    <property type="match status" value="1"/>
</dbReference>
<dbReference type="InterPro" id="IPR025166">
    <property type="entry name" value="Integrase_DNA_bind_dom"/>
</dbReference>